<accession>A0A0S8FV38</accession>
<dbReference type="InterPro" id="IPR024227">
    <property type="entry name" value="DUF3795"/>
</dbReference>
<name>A0A0S8FV38_UNCW3</name>
<dbReference type="Pfam" id="PF12675">
    <property type="entry name" value="DUF3795"/>
    <property type="match status" value="1"/>
</dbReference>
<proteinExistence type="predicted"/>
<gene>
    <name evidence="1" type="ORF">AMJ83_02190</name>
</gene>
<comment type="caution">
    <text evidence="1">The sequence shown here is derived from an EMBL/GenBank/DDBJ whole genome shotgun (WGS) entry which is preliminary data.</text>
</comment>
<dbReference type="Proteomes" id="UP000051373">
    <property type="component" value="Unassembled WGS sequence"/>
</dbReference>
<evidence type="ECO:0000313" key="1">
    <source>
        <dbReference type="EMBL" id="KPK64534.1"/>
    </source>
</evidence>
<dbReference type="STRING" id="1703779.AMJ83_02190"/>
<evidence type="ECO:0008006" key="3">
    <source>
        <dbReference type="Google" id="ProtNLM"/>
    </source>
</evidence>
<dbReference type="AlphaFoldDB" id="A0A0S8FV38"/>
<sequence>MANTNVRRWYLTPCGLDCHSCPIRLRTKEELDYWAKKSVDLEKIRCDGCRSDRRGQHWSPDCRILECCVYARKLEFCAECPEFPCSVLKDWGDEYDHHSEAVKRLTRMREIGVAPWLAQQGMDE</sequence>
<evidence type="ECO:0000313" key="2">
    <source>
        <dbReference type="Proteomes" id="UP000051373"/>
    </source>
</evidence>
<dbReference type="EMBL" id="LJUJ01000002">
    <property type="protein sequence ID" value="KPK64534.1"/>
    <property type="molecule type" value="Genomic_DNA"/>
</dbReference>
<protein>
    <recommendedName>
        <fullName evidence="3">GON domain-containing protein</fullName>
    </recommendedName>
</protein>
<organism evidence="1 2">
    <name type="scientific">candidate division WOR_3 bacterium SM23_42</name>
    <dbReference type="NCBI Taxonomy" id="1703779"/>
    <lineage>
        <taxon>Bacteria</taxon>
        <taxon>Bacteria division WOR-3</taxon>
    </lineage>
</organism>
<reference evidence="1 2" key="1">
    <citation type="journal article" date="2015" name="Microbiome">
        <title>Genomic resolution of linkages in carbon, nitrogen, and sulfur cycling among widespread estuary sediment bacteria.</title>
        <authorList>
            <person name="Baker B.J."/>
            <person name="Lazar C.S."/>
            <person name="Teske A.P."/>
            <person name="Dick G.J."/>
        </authorList>
    </citation>
    <scope>NUCLEOTIDE SEQUENCE [LARGE SCALE GENOMIC DNA]</scope>
    <source>
        <strain evidence="1">SM23_42</strain>
    </source>
</reference>